<dbReference type="RefSeq" id="WP_084091540.1">
    <property type="nucleotide sequence ID" value="NZ_FWXD01000017.1"/>
</dbReference>
<sequence>MFEIGLLLYPGCMPAGLLATVDLLQAANRRSGRRLFGWRWLGVEAGPVACAHGVTLQTDVALADAGCAAVLVAGMWAESIAEVEQVLSEQQSLLRALRALPTAVQLWSYCTGVALAAASGRLDGHAATATWWMAPWQQQRHPQVDWQWQRTCVFNLHNASASGAHGYLPIVSGMLEQKLPPELWRDLARLLVLPRPQPVASVFQALALIGIADPWLRRLRLAIEDCPAGALTVARLAEVMAVSPRTLARKAAAAGADGVGEYARRVKLNQVAEQLAHTALPLVRIADALGFADETSLRRAFRQVSGMTPAEYRRAYQA</sequence>
<dbReference type="SMART" id="SM00342">
    <property type="entry name" value="HTH_ARAC"/>
    <property type="match status" value="1"/>
</dbReference>
<dbReference type="Pfam" id="PF12833">
    <property type="entry name" value="HTH_18"/>
    <property type="match status" value="1"/>
</dbReference>
<dbReference type="InterPro" id="IPR050204">
    <property type="entry name" value="AraC_XylS_family_regulators"/>
</dbReference>
<dbReference type="SUPFAM" id="SSF52317">
    <property type="entry name" value="Class I glutamine amidotransferase-like"/>
    <property type="match status" value="1"/>
</dbReference>
<dbReference type="InterPro" id="IPR018060">
    <property type="entry name" value="HTH_AraC"/>
</dbReference>
<keyword evidence="1" id="KW-0805">Transcription regulation</keyword>
<dbReference type="PANTHER" id="PTHR46796">
    <property type="entry name" value="HTH-TYPE TRANSCRIPTIONAL ACTIVATOR RHAS-RELATED"/>
    <property type="match status" value="1"/>
</dbReference>
<dbReference type="PANTHER" id="PTHR46796:SF13">
    <property type="entry name" value="HTH-TYPE TRANSCRIPTIONAL ACTIVATOR RHAS"/>
    <property type="match status" value="1"/>
</dbReference>
<evidence type="ECO:0000313" key="5">
    <source>
        <dbReference type="EMBL" id="SMC27602.1"/>
    </source>
</evidence>
<name>A0A1W1XUR2_9NEIS</name>
<dbReference type="InterPro" id="IPR009057">
    <property type="entry name" value="Homeodomain-like_sf"/>
</dbReference>
<dbReference type="AlphaFoldDB" id="A0A1W1XUR2"/>
<dbReference type="EMBL" id="FWXD01000017">
    <property type="protein sequence ID" value="SMC27602.1"/>
    <property type="molecule type" value="Genomic_DNA"/>
</dbReference>
<dbReference type="GO" id="GO:0043565">
    <property type="term" value="F:sequence-specific DNA binding"/>
    <property type="evidence" value="ECO:0007669"/>
    <property type="project" value="InterPro"/>
</dbReference>
<keyword evidence="2 5" id="KW-0238">DNA-binding</keyword>
<dbReference type="Gene3D" id="1.10.10.60">
    <property type="entry name" value="Homeodomain-like"/>
    <property type="match status" value="1"/>
</dbReference>
<dbReference type="SUPFAM" id="SSF46689">
    <property type="entry name" value="Homeodomain-like"/>
    <property type="match status" value="1"/>
</dbReference>
<evidence type="ECO:0000256" key="3">
    <source>
        <dbReference type="ARBA" id="ARBA00023163"/>
    </source>
</evidence>
<dbReference type="InterPro" id="IPR018062">
    <property type="entry name" value="HTH_AraC-typ_CS"/>
</dbReference>
<dbReference type="STRING" id="1121001.SAMN02745857_02917"/>
<dbReference type="Proteomes" id="UP000192761">
    <property type="component" value="Unassembled WGS sequence"/>
</dbReference>
<accession>A0A1W1XUR2</accession>
<evidence type="ECO:0000256" key="2">
    <source>
        <dbReference type="ARBA" id="ARBA00023125"/>
    </source>
</evidence>
<dbReference type="PROSITE" id="PS00041">
    <property type="entry name" value="HTH_ARAC_FAMILY_1"/>
    <property type="match status" value="1"/>
</dbReference>
<dbReference type="PROSITE" id="PS01124">
    <property type="entry name" value="HTH_ARAC_FAMILY_2"/>
    <property type="match status" value="1"/>
</dbReference>
<feature type="domain" description="HTH araC/xylS-type" evidence="4">
    <location>
        <begin position="217"/>
        <end position="315"/>
    </location>
</feature>
<organism evidence="5 6">
    <name type="scientific">Andreprevotia lacus DSM 23236</name>
    <dbReference type="NCBI Taxonomy" id="1121001"/>
    <lineage>
        <taxon>Bacteria</taxon>
        <taxon>Pseudomonadati</taxon>
        <taxon>Pseudomonadota</taxon>
        <taxon>Betaproteobacteria</taxon>
        <taxon>Neisseriales</taxon>
        <taxon>Chitinibacteraceae</taxon>
        <taxon>Andreprevotia</taxon>
    </lineage>
</organism>
<gene>
    <name evidence="5" type="ORF">SAMN02745857_02917</name>
</gene>
<dbReference type="Gene3D" id="3.40.50.880">
    <property type="match status" value="1"/>
</dbReference>
<evidence type="ECO:0000313" key="6">
    <source>
        <dbReference type="Proteomes" id="UP000192761"/>
    </source>
</evidence>
<protein>
    <submittedName>
        <fullName evidence="5">Transcriptional regulator GlxA family, contains an amidase domain and an AraC-type DNA-binding HTH domain</fullName>
    </submittedName>
</protein>
<evidence type="ECO:0000256" key="1">
    <source>
        <dbReference type="ARBA" id="ARBA00023015"/>
    </source>
</evidence>
<evidence type="ECO:0000259" key="4">
    <source>
        <dbReference type="PROSITE" id="PS01124"/>
    </source>
</evidence>
<dbReference type="OrthoDB" id="9803764at2"/>
<dbReference type="InterPro" id="IPR029062">
    <property type="entry name" value="Class_I_gatase-like"/>
</dbReference>
<keyword evidence="6" id="KW-1185">Reference proteome</keyword>
<reference evidence="5 6" key="1">
    <citation type="submission" date="2017-04" db="EMBL/GenBank/DDBJ databases">
        <authorList>
            <person name="Afonso C.L."/>
            <person name="Miller P.J."/>
            <person name="Scott M.A."/>
            <person name="Spackman E."/>
            <person name="Goraichik I."/>
            <person name="Dimitrov K.M."/>
            <person name="Suarez D.L."/>
            <person name="Swayne D.E."/>
        </authorList>
    </citation>
    <scope>NUCLEOTIDE SEQUENCE [LARGE SCALE GENOMIC DNA]</scope>
    <source>
        <strain evidence="5 6">DSM 23236</strain>
    </source>
</reference>
<proteinExistence type="predicted"/>
<dbReference type="GO" id="GO:0003700">
    <property type="term" value="F:DNA-binding transcription factor activity"/>
    <property type="evidence" value="ECO:0007669"/>
    <property type="project" value="InterPro"/>
</dbReference>
<keyword evidence="3" id="KW-0804">Transcription</keyword>